<dbReference type="AlphaFoldDB" id="A0A4P9VTK3"/>
<gene>
    <name evidence="4" type="ORF">BDK51DRAFT_2267</name>
</gene>
<dbReference type="OrthoDB" id="440160at2759"/>
<feature type="non-terminal residue" evidence="4">
    <location>
        <position position="259"/>
    </location>
</feature>
<dbReference type="Gene3D" id="3.40.50.10320">
    <property type="entry name" value="LmbE-like"/>
    <property type="match status" value="1"/>
</dbReference>
<organism evidence="4 5">
    <name type="scientific">Blyttiomyces helicus</name>
    <dbReference type="NCBI Taxonomy" id="388810"/>
    <lineage>
        <taxon>Eukaryota</taxon>
        <taxon>Fungi</taxon>
        <taxon>Fungi incertae sedis</taxon>
        <taxon>Chytridiomycota</taxon>
        <taxon>Chytridiomycota incertae sedis</taxon>
        <taxon>Chytridiomycetes</taxon>
        <taxon>Chytridiomycetes incertae sedis</taxon>
        <taxon>Blyttiomyces</taxon>
    </lineage>
</organism>
<dbReference type="Pfam" id="PF02585">
    <property type="entry name" value="PIG-L"/>
    <property type="match status" value="1"/>
</dbReference>
<dbReference type="Proteomes" id="UP000269721">
    <property type="component" value="Unassembled WGS sequence"/>
</dbReference>
<feature type="non-terminal residue" evidence="4">
    <location>
        <position position="1"/>
    </location>
</feature>
<dbReference type="PANTHER" id="PTHR12993:SF11">
    <property type="entry name" value="N-ACETYLGLUCOSAMINYL-PHOSPHATIDYLINOSITOL DE-N-ACETYLASE"/>
    <property type="match status" value="1"/>
</dbReference>
<dbReference type="GO" id="GO:0000225">
    <property type="term" value="F:N-acetylglucosaminylphosphatidylinositol deacetylase activity"/>
    <property type="evidence" value="ECO:0007669"/>
    <property type="project" value="UniProtKB-EC"/>
</dbReference>
<dbReference type="PANTHER" id="PTHR12993">
    <property type="entry name" value="N-ACETYLGLUCOSAMINYL-PHOSPHATIDYLINOSITOL DE-N-ACETYLASE-RELATED"/>
    <property type="match status" value="1"/>
</dbReference>
<accession>A0A4P9VTK3</accession>
<dbReference type="GO" id="GO:0016020">
    <property type="term" value="C:membrane"/>
    <property type="evidence" value="ECO:0007669"/>
    <property type="project" value="GOC"/>
</dbReference>
<dbReference type="GO" id="GO:0006506">
    <property type="term" value="P:GPI anchor biosynthetic process"/>
    <property type="evidence" value="ECO:0007669"/>
    <property type="project" value="UniProtKB-UniPathway"/>
</dbReference>
<evidence type="ECO:0000256" key="1">
    <source>
        <dbReference type="ARBA" id="ARBA00006066"/>
    </source>
</evidence>
<protein>
    <recommendedName>
        <fullName evidence="2">N-acetylglucosaminylphosphatidylinositol deacetylase</fullName>
        <ecNumber evidence="2">3.5.1.89</ecNumber>
    </recommendedName>
</protein>
<keyword evidence="3" id="KW-0732">Signal</keyword>
<evidence type="ECO:0000313" key="5">
    <source>
        <dbReference type="Proteomes" id="UP000269721"/>
    </source>
</evidence>
<dbReference type="SUPFAM" id="SSF102588">
    <property type="entry name" value="LmbE-like"/>
    <property type="match status" value="1"/>
</dbReference>
<comment type="similarity">
    <text evidence="1">Belongs to the PIGL family.</text>
</comment>
<reference evidence="5" key="1">
    <citation type="journal article" date="2018" name="Nat. Microbiol.">
        <title>Leveraging single-cell genomics to expand the fungal tree of life.</title>
        <authorList>
            <person name="Ahrendt S.R."/>
            <person name="Quandt C.A."/>
            <person name="Ciobanu D."/>
            <person name="Clum A."/>
            <person name="Salamov A."/>
            <person name="Andreopoulos B."/>
            <person name="Cheng J.F."/>
            <person name="Woyke T."/>
            <person name="Pelin A."/>
            <person name="Henrissat B."/>
            <person name="Reynolds N.K."/>
            <person name="Benny G.L."/>
            <person name="Smith M.E."/>
            <person name="James T.Y."/>
            <person name="Grigoriev I.V."/>
        </authorList>
    </citation>
    <scope>NUCLEOTIDE SEQUENCE [LARGE SCALE GENOMIC DNA]</scope>
</reference>
<feature type="chain" id="PRO_5020593355" description="N-acetylglucosaminylphosphatidylinositol deacetylase" evidence="3">
    <location>
        <begin position="20"/>
        <end position="259"/>
    </location>
</feature>
<dbReference type="GO" id="GO:0005783">
    <property type="term" value="C:endoplasmic reticulum"/>
    <property type="evidence" value="ECO:0007669"/>
    <property type="project" value="TreeGrafter"/>
</dbReference>
<evidence type="ECO:0000256" key="2">
    <source>
        <dbReference type="ARBA" id="ARBA00012176"/>
    </source>
</evidence>
<dbReference type="UniPathway" id="UPA00196"/>
<dbReference type="EMBL" id="ML001997">
    <property type="protein sequence ID" value="RKO82854.1"/>
    <property type="molecule type" value="Genomic_DNA"/>
</dbReference>
<sequence length="259" mass="28891">LVPPLILLPLVLLARGTPALVPADLATARRPILFVAHPDDECLFFSPAVLGMRALHAGVPVGGEEAYRPAIVVMSSAGNNYGMGETRRKEMMGSCEALGVVKDRCVVLDEELKDNPTQIWNSTIVGAYVKKYVAEFQADAIITFDDGGVSGHLNHKSVYWGIRDLVQARASIPPAFSSTTVWLLRKYSSIHDITWTALAFLPRMFFGGQVQDRALFLTTWSEYLTGRRAFFSHASQVGWDRHPYMVLSRYMMMNDLRRI</sequence>
<feature type="signal peptide" evidence="3">
    <location>
        <begin position="1"/>
        <end position="19"/>
    </location>
</feature>
<evidence type="ECO:0000256" key="3">
    <source>
        <dbReference type="SAM" id="SignalP"/>
    </source>
</evidence>
<evidence type="ECO:0000313" key="4">
    <source>
        <dbReference type="EMBL" id="RKO82854.1"/>
    </source>
</evidence>
<dbReference type="EC" id="3.5.1.89" evidence="2"/>
<proteinExistence type="inferred from homology"/>
<dbReference type="InterPro" id="IPR024078">
    <property type="entry name" value="LmbE-like_dom_sf"/>
</dbReference>
<keyword evidence="5" id="KW-1185">Reference proteome</keyword>
<dbReference type="InterPro" id="IPR003737">
    <property type="entry name" value="GlcNAc_PI_deacetylase-related"/>
</dbReference>
<name>A0A4P9VTK3_9FUNG</name>